<keyword evidence="3" id="KW-0472">Membrane</keyword>
<feature type="signal peptide" evidence="4">
    <location>
        <begin position="1"/>
        <end position="18"/>
    </location>
</feature>
<feature type="transmembrane region" description="Helical" evidence="3">
    <location>
        <begin position="265"/>
        <end position="286"/>
    </location>
</feature>
<dbReference type="Proteomes" id="UP000332933">
    <property type="component" value="Unassembled WGS sequence"/>
</dbReference>
<reference evidence="7 8" key="1">
    <citation type="submission" date="2019-03" db="EMBL/GenBank/DDBJ databases">
        <authorList>
            <person name="Gaulin E."/>
            <person name="Dumas B."/>
        </authorList>
    </citation>
    <scope>NUCLEOTIDE SEQUENCE [LARGE SCALE GENOMIC DNA]</scope>
    <source>
        <strain evidence="7">CBS 568.67</strain>
    </source>
</reference>
<evidence type="ECO:0000256" key="3">
    <source>
        <dbReference type="SAM" id="Phobius"/>
    </source>
</evidence>
<keyword evidence="3" id="KW-1133">Transmembrane helix</keyword>
<reference evidence="6" key="2">
    <citation type="submission" date="2019-06" db="EMBL/GenBank/DDBJ databases">
        <title>Genomics analysis of Aphanomyces spp. identifies a new class of oomycete effector associated with host adaptation.</title>
        <authorList>
            <person name="Gaulin E."/>
        </authorList>
    </citation>
    <scope>NUCLEOTIDE SEQUENCE</scope>
    <source>
        <strain evidence="6">CBS 578.67</strain>
    </source>
</reference>
<keyword evidence="8" id="KW-1185">Reference proteome</keyword>
<protein>
    <submittedName>
        <fullName evidence="7">Aste57867_17627 protein</fullName>
    </submittedName>
</protein>
<sequence length="587" mass="64119">MPPHRCRIFAWLLVAAAAQDTATISIPNATNTFTSPSAATLFTPCLTDATIGACVIYPNQTIISINVADPFVVQGLGIAVVQSLPSVAHQVDLSGNAIDSIISSAFQSSSNITHLNLANNHLTTIPTSVLPPSLIELDMSGNPMVIFASALDACKSLQTLRLHQAHLTTVQQIKLPDSLRTLCVLIHFCQLHPHVRDLSGNPIASFEVDSATRDQLNAMITKFNGVRIDPFTLSGCRGRTETLQSSLQPICIFESNQTPDGTAMIVLKVCGAMGGLIFMGICYFICYRRVLGHVYTQYRYRRSFIGTSMASTRPGSTIVAFDDIAIKAFKTDLAQYELDEPVKLVKVLDTTTFGEIYLAKFRTLRVSYKLLQPAFAAEGVDRYVKEVALLATLRHPHIVPFVGFTLTTSSVGIVTEYFAKGRLANMLDYGNEQLELSQKIQIAVDVASALVYLHDVKGIVHNQVSARHVLINATFRATLAGFAIDEDGECTPAPEVEHGELHTRASDVYQFGLLVEEMHMEDKVTEDKKTTPLCVACPDDLRALVDQCMNSVVATRPTMTHVHTRLVAMLDAIAATENDISMSETCE</sequence>
<evidence type="ECO:0000313" key="7">
    <source>
        <dbReference type="EMBL" id="VFT94378.1"/>
    </source>
</evidence>
<dbReference type="SUPFAM" id="SSF52058">
    <property type="entry name" value="L domain-like"/>
    <property type="match status" value="1"/>
</dbReference>
<name>A0A485L8V3_9STRA</name>
<dbReference type="InterPro" id="IPR000719">
    <property type="entry name" value="Prot_kinase_dom"/>
</dbReference>
<proteinExistence type="predicted"/>
<gene>
    <name evidence="7" type="primary">Aste57867_17627</name>
    <name evidence="6" type="ORF">As57867_017567</name>
    <name evidence="7" type="ORF">ASTE57867_17627</name>
</gene>
<feature type="domain" description="Protein kinase" evidence="5">
    <location>
        <begin position="342"/>
        <end position="566"/>
    </location>
</feature>
<dbReference type="Gene3D" id="3.80.10.10">
    <property type="entry name" value="Ribonuclease Inhibitor"/>
    <property type="match status" value="1"/>
</dbReference>
<accession>A0A485L8V3</accession>
<dbReference type="Pfam" id="PF07714">
    <property type="entry name" value="PK_Tyr_Ser-Thr"/>
    <property type="match status" value="1"/>
</dbReference>
<keyword evidence="4" id="KW-0732">Signal</keyword>
<organism evidence="7 8">
    <name type="scientific">Aphanomyces stellatus</name>
    <dbReference type="NCBI Taxonomy" id="120398"/>
    <lineage>
        <taxon>Eukaryota</taxon>
        <taxon>Sar</taxon>
        <taxon>Stramenopiles</taxon>
        <taxon>Oomycota</taxon>
        <taxon>Saprolegniomycetes</taxon>
        <taxon>Saprolegniales</taxon>
        <taxon>Verrucalvaceae</taxon>
        <taxon>Aphanomyces</taxon>
    </lineage>
</organism>
<dbReference type="PROSITE" id="PS51450">
    <property type="entry name" value="LRR"/>
    <property type="match status" value="1"/>
</dbReference>
<dbReference type="GO" id="GO:0005524">
    <property type="term" value="F:ATP binding"/>
    <property type="evidence" value="ECO:0007669"/>
    <property type="project" value="InterPro"/>
</dbReference>
<keyword evidence="2" id="KW-0677">Repeat</keyword>
<dbReference type="EMBL" id="CAADRA010006229">
    <property type="protein sequence ID" value="VFT94378.1"/>
    <property type="molecule type" value="Genomic_DNA"/>
</dbReference>
<evidence type="ECO:0000256" key="1">
    <source>
        <dbReference type="ARBA" id="ARBA00022614"/>
    </source>
</evidence>
<dbReference type="InterPro" id="IPR051681">
    <property type="entry name" value="Ser/Thr_Kinases-Pseudokinases"/>
</dbReference>
<evidence type="ECO:0000313" key="8">
    <source>
        <dbReference type="Proteomes" id="UP000332933"/>
    </source>
</evidence>
<evidence type="ECO:0000256" key="4">
    <source>
        <dbReference type="SAM" id="SignalP"/>
    </source>
</evidence>
<dbReference type="InterPro" id="IPR001611">
    <property type="entry name" value="Leu-rich_rpt"/>
</dbReference>
<dbReference type="GO" id="GO:0004674">
    <property type="term" value="F:protein serine/threonine kinase activity"/>
    <property type="evidence" value="ECO:0007669"/>
    <property type="project" value="TreeGrafter"/>
</dbReference>
<dbReference type="Pfam" id="PF13855">
    <property type="entry name" value="LRR_8"/>
    <property type="match status" value="1"/>
</dbReference>
<dbReference type="AlphaFoldDB" id="A0A485L8V3"/>
<dbReference type="Gene3D" id="1.10.510.10">
    <property type="entry name" value="Transferase(Phosphotransferase) domain 1"/>
    <property type="match status" value="1"/>
</dbReference>
<dbReference type="EMBL" id="VJMH01006208">
    <property type="protein sequence ID" value="KAF0691089.1"/>
    <property type="molecule type" value="Genomic_DNA"/>
</dbReference>
<evidence type="ECO:0000259" key="5">
    <source>
        <dbReference type="PROSITE" id="PS50011"/>
    </source>
</evidence>
<evidence type="ECO:0000256" key="2">
    <source>
        <dbReference type="ARBA" id="ARBA00022737"/>
    </source>
</evidence>
<dbReference type="OrthoDB" id="71898at2759"/>
<dbReference type="SUPFAM" id="SSF56112">
    <property type="entry name" value="Protein kinase-like (PK-like)"/>
    <property type="match status" value="1"/>
</dbReference>
<keyword evidence="3" id="KW-0812">Transmembrane</keyword>
<dbReference type="InterPro" id="IPR011009">
    <property type="entry name" value="Kinase-like_dom_sf"/>
</dbReference>
<feature type="chain" id="PRO_5033437403" evidence="4">
    <location>
        <begin position="19"/>
        <end position="587"/>
    </location>
</feature>
<dbReference type="InterPro" id="IPR032675">
    <property type="entry name" value="LRR_dom_sf"/>
</dbReference>
<keyword evidence="1" id="KW-0433">Leucine-rich repeat</keyword>
<dbReference type="InterPro" id="IPR001245">
    <property type="entry name" value="Ser-Thr/Tyr_kinase_cat_dom"/>
</dbReference>
<dbReference type="PANTHER" id="PTHR44329">
    <property type="entry name" value="SERINE/THREONINE-PROTEIN KINASE TNNI3K-RELATED"/>
    <property type="match status" value="1"/>
</dbReference>
<dbReference type="Gene3D" id="3.30.200.20">
    <property type="entry name" value="Phosphorylase Kinase, domain 1"/>
    <property type="match status" value="1"/>
</dbReference>
<evidence type="ECO:0000313" key="6">
    <source>
        <dbReference type="EMBL" id="KAF0691089.1"/>
    </source>
</evidence>
<dbReference type="PROSITE" id="PS50011">
    <property type="entry name" value="PROTEIN_KINASE_DOM"/>
    <property type="match status" value="1"/>
</dbReference>